<dbReference type="RefSeq" id="WP_378050059.1">
    <property type="nucleotide sequence ID" value="NZ_JBHSXE010000002.1"/>
</dbReference>
<comment type="caution">
    <text evidence="1">The sequence shown here is derived from an EMBL/GenBank/DDBJ whole genome shotgun (WGS) entry which is preliminary data.</text>
</comment>
<name>A0ABW2CS46_9ACTN</name>
<keyword evidence="2" id="KW-1185">Reference proteome</keyword>
<proteinExistence type="predicted"/>
<evidence type="ECO:0000313" key="1">
    <source>
        <dbReference type="EMBL" id="MFC6883494.1"/>
    </source>
</evidence>
<organism evidence="1 2">
    <name type="scientific">Actinomadura yumaensis</name>
    <dbReference type="NCBI Taxonomy" id="111807"/>
    <lineage>
        <taxon>Bacteria</taxon>
        <taxon>Bacillati</taxon>
        <taxon>Actinomycetota</taxon>
        <taxon>Actinomycetes</taxon>
        <taxon>Streptosporangiales</taxon>
        <taxon>Thermomonosporaceae</taxon>
        <taxon>Actinomadura</taxon>
    </lineage>
</organism>
<gene>
    <name evidence="1" type="ORF">ACFQKB_27300</name>
</gene>
<reference evidence="2" key="1">
    <citation type="journal article" date="2019" name="Int. J. Syst. Evol. Microbiol.">
        <title>The Global Catalogue of Microorganisms (GCM) 10K type strain sequencing project: providing services to taxonomists for standard genome sequencing and annotation.</title>
        <authorList>
            <consortium name="The Broad Institute Genomics Platform"/>
            <consortium name="The Broad Institute Genome Sequencing Center for Infectious Disease"/>
            <person name="Wu L."/>
            <person name="Ma J."/>
        </authorList>
    </citation>
    <scope>NUCLEOTIDE SEQUENCE [LARGE SCALE GENOMIC DNA]</scope>
    <source>
        <strain evidence="2">JCM 3369</strain>
    </source>
</reference>
<sequence length="63" mass="7107">MPQDTGGSNEAEHPVQLRRDADGEVELYSWRSPDRWLGFTAGEFAAFLRQVKAGDYDEFLTDG</sequence>
<accession>A0ABW2CS46</accession>
<evidence type="ECO:0000313" key="2">
    <source>
        <dbReference type="Proteomes" id="UP001596380"/>
    </source>
</evidence>
<protein>
    <recommendedName>
        <fullName evidence="3">DUF397 domain-containing protein</fullName>
    </recommendedName>
</protein>
<dbReference type="EMBL" id="JBHSXS010000019">
    <property type="protein sequence ID" value="MFC6883494.1"/>
    <property type="molecule type" value="Genomic_DNA"/>
</dbReference>
<evidence type="ECO:0008006" key="3">
    <source>
        <dbReference type="Google" id="ProtNLM"/>
    </source>
</evidence>
<dbReference type="Proteomes" id="UP001596380">
    <property type="component" value="Unassembled WGS sequence"/>
</dbReference>